<name>B4NAF6_DROWI</name>
<dbReference type="KEGG" id="dwi:6648059"/>
<evidence type="ECO:0000256" key="1">
    <source>
        <dbReference type="SAM" id="SignalP"/>
    </source>
</evidence>
<feature type="signal peptide" evidence="1">
    <location>
        <begin position="1"/>
        <end position="21"/>
    </location>
</feature>
<evidence type="ECO:0008006" key="4">
    <source>
        <dbReference type="Google" id="ProtNLM"/>
    </source>
</evidence>
<dbReference type="AlphaFoldDB" id="B4NAF6"/>
<dbReference type="OMA" id="VQQIGDY"/>
<protein>
    <recommendedName>
        <fullName evidence="4">Protein TsetseEP domain-containing protein</fullName>
    </recommendedName>
</protein>
<keyword evidence="1" id="KW-0732">Signal</keyword>
<evidence type="ECO:0000313" key="3">
    <source>
        <dbReference type="Proteomes" id="UP000007798"/>
    </source>
</evidence>
<organism evidence="2 3">
    <name type="scientific">Drosophila willistoni</name>
    <name type="common">Fruit fly</name>
    <dbReference type="NCBI Taxonomy" id="7260"/>
    <lineage>
        <taxon>Eukaryota</taxon>
        <taxon>Metazoa</taxon>
        <taxon>Ecdysozoa</taxon>
        <taxon>Arthropoda</taxon>
        <taxon>Hexapoda</taxon>
        <taxon>Insecta</taxon>
        <taxon>Pterygota</taxon>
        <taxon>Neoptera</taxon>
        <taxon>Endopterygota</taxon>
        <taxon>Diptera</taxon>
        <taxon>Brachycera</taxon>
        <taxon>Muscomorpha</taxon>
        <taxon>Ephydroidea</taxon>
        <taxon>Drosophilidae</taxon>
        <taxon>Drosophila</taxon>
        <taxon>Sophophora</taxon>
    </lineage>
</organism>
<accession>B4NAF6</accession>
<dbReference type="InParanoid" id="B4NAF6"/>
<evidence type="ECO:0000313" key="2">
    <source>
        <dbReference type="EMBL" id="EDW80770.1"/>
    </source>
</evidence>
<keyword evidence="3" id="KW-1185">Reference proteome</keyword>
<feature type="chain" id="PRO_5002815979" description="Protein TsetseEP domain-containing protein" evidence="1">
    <location>
        <begin position="22"/>
        <end position="241"/>
    </location>
</feature>
<dbReference type="PhylomeDB" id="B4NAF6"/>
<sequence length="241" mass="26387">MMRISGIIVIFCLTLAQKSHALEVISETETTEYGPVTMVMDSLAQIAVNVSDESTIQMQSKMNRTVQEIAGNMEVLISNAMSELSDAIYETNSLFIANPDCNPAWNLEELIANVTNQLSGCTATLSNSMESFRYNAQEMVGSIQTLVQQIGQLPHFCQLLGASTEAVAPLGFASGNNCFLRGMTEINQNMAQAMHNASLLLVRTRQQSQEQVAQSQQCSDLVVSEIRNFLSEERANCNSST</sequence>
<dbReference type="EMBL" id="CH964232">
    <property type="protein sequence ID" value="EDW80770.1"/>
    <property type="molecule type" value="Genomic_DNA"/>
</dbReference>
<gene>
    <name evidence="2" type="primary">Dwil\GK11709</name>
    <name evidence="2" type="ORF">Dwil_GK11709</name>
</gene>
<dbReference type="OrthoDB" id="8062986at2759"/>
<dbReference type="Proteomes" id="UP000007798">
    <property type="component" value="Unassembled WGS sequence"/>
</dbReference>
<dbReference type="eggNOG" id="ENOG502TBAC">
    <property type="taxonomic scope" value="Eukaryota"/>
</dbReference>
<proteinExistence type="predicted"/>
<reference evidence="2 3" key="1">
    <citation type="journal article" date="2007" name="Nature">
        <title>Evolution of genes and genomes on the Drosophila phylogeny.</title>
        <authorList>
            <consortium name="Drosophila 12 Genomes Consortium"/>
            <person name="Clark A.G."/>
            <person name="Eisen M.B."/>
            <person name="Smith D.R."/>
            <person name="Bergman C.M."/>
            <person name="Oliver B."/>
            <person name="Markow T.A."/>
            <person name="Kaufman T.C."/>
            <person name="Kellis M."/>
            <person name="Gelbart W."/>
            <person name="Iyer V.N."/>
            <person name="Pollard D.A."/>
            <person name="Sackton T.B."/>
            <person name="Larracuente A.M."/>
            <person name="Singh N.D."/>
            <person name="Abad J.P."/>
            <person name="Abt D.N."/>
            <person name="Adryan B."/>
            <person name="Aguade M."/>
            <person name="Akashi H."/>
            <person name="Anderson W.W."/>
            <person name="Aquadro C.F."/>
            <person name="Ardell D.H."/>
            <person name="Arguello R."/>
            <person name="Artieri C.G."/>
            <person name="Barbash D.A."/>
            <person name="Barker D."/>
            <person name="Barsanti P."/>
            <person name="Batterham P."/>
            <person name="Batzoglou S."/>
            <person name="Begun D."/>
            <person name="Bhutkar A."/>
            <person name="Blanco E."/>
            <person name="Bosak S.A."/>
            <person name="Bradley R.K."/>
            <person name="Brand A.D."/>
            <person name="Brent M.R."/>
            <person name="Brooks A.N."/>
            <person name="Brown R.H."/>
            <person name="Butlin R.K."/>
            <person name="Caggese C."/>
            <person name="Calvi B.R."/>
            <person name="Bernardo de Carvalho A."/>
            <person name="Caspi A."/>
            <person name="Castrezana S."/>
            <person name="Celniker S.E."/>
            <person name="Chang J.L."/>
            <person name="Chapple C."/>
            <person name="Chatterji S."/>
            <person name="Chinwalla A."/>
            <person name="Civetta A."/>
            <person name="Clifton S.W."/>
            <person name="Comeron J.M."/>
            <person name="Costello J.C."/>
            <person name="Coyne J.A."/>
            <person name="Daub J."/>
            <person name="David R.G."/>
            <person name="Delcher A.L."/>
            <person name="Delehaunty K."/>
            <person name="Do C.B."/>
            <person name="Ebling H."/>
            <person name="Edwards K."/>
            <person name="Eickbush T."/>
            <person name="Evans J.D."/>
            <person name="Filipski A."/>
            <person name="Findeiss S."/>
            <person name="Freyhult E."/>
            <person name="Fulton L."/>
            <person name="Fulton R."/>
            <person name="Garcia A.C."/>
            <person name="Gardiner A."/>
            <person name="Garfield D.A."/>
            <person name="Garvin B.E."/>
            <person name="Gibson G."/>
            <person name="Gilbert D."/>
            <person name="Gnerre S."/>
            <person name="Godfrey J."/>
            <person name="Good R."/>
            <person name="Gotea V."/>
            <person name="Gravely B."/>
            <person name="Greenberg A.J."/>
            <person name="Griffiths-Jones S."/>
            <person name="Gross S."/>
            <person name="Guigo R."/>
            <person name="Gustafson E.A."/>
            <person name="Haerty W."/>
            <person name="Hahn M.W."/>
            <person name="Halligan D.L."/>
            <person name="Halpern A.L."/>
            <person name="Halter G.M."/>
            <person name="Han M.V."/>
            <person name="Heger A."/>
            <person name="Hillier L."/>
            <person name="Hinrichs A.S."/>
            <person name="Holmes I."/>
            <person name="Hoskins R.A."/>
            <person name="Hubisz M.J."/>
            <person name="Hultmark D."/>
            <person name="Huntley M.A."/>
            <person name="Jaffe D.B."/>
            <person name="Jagadeeshan S."/>
            <person name="Jeck W.R."/>
            <person name="Johnson J."/>
            <person name="Jones C.D."/>
            <person name="Jordan W.C."/>
            <person name="Karpen G.H."/>
            <person name="Kataoka E."/>
            <person name="Keightley P.D."/>
            <person name="Kheradpour P."/>
            <person name="Kirkness E.F."/>
            <person name="Koerich L.B."/>
            <person name="Kristiansen K."/>
            <person name="Kudrna D."/>
            <person name="Kulathinal R.J."/>
            <person name="Kumar S."/>
            <person name="Kwok R."/>
            <person name="Lander E."/>
            <person name="Langley C.H."/>
            <person name="Lapoint R."/>
            <person name="Lazzaro B.P."/>
            <person name="Lee S.J."/>
            <person name="Levesque L."/>
            <person name="Li R."/>
            <person name="Lin C.F."/>
            <person name="Lin M.F."/>
            <person name="Lindblad-Toh K."/>
            <person name="Llopart A."/>
            <person name="Long M."/>
            <person name="Low L."/>
            <person name="Lozovsky E."/>
            <person name="Lu J."/>
            <person name="Luo M."/>
            <person name="Machado C.A."/>
            <person name="Makalowski W."/>
            <person name="Marzo M."/>
            <person name="Matsuda M."/>
            <person name="Matzkin L."/>
            <person name="McAllister B."/>
            <person name="McBride C.S."/>
            <person name="McKernan B."/>
            <person name="McKernan K."/>
            <person name="Mendez-Lago M."/>
            <person name="Minx P."/>
            <person name="Mollenhauer M.U."/>
            <person name="Montooth K."/>
            <person name="Mount S.M."/>
            <person name="Mu X."/>
            <person name="Myers E."/>
            <person name="Negre B."/>
            <person name="Newfeld S."/>
            <person name="Nielsen R."/>
            <person name="Noor M.A."/>
            <person name="O'Grady P."/>
            <person name="Pachter L."/>
            <person name="Papaceit M."/>
            <person name="Parisi M.J."/>
            <person name="Parisi M."/>
            <person name="Parts L."/>
            <person name="Pedersen J.S."/>
            <person name="Pesole G."/>
            <person name="Phillippy A.M."/>
            <person name="Ponting C.P."/>
            <person name="Pop M."/>
            <person name="Porcelli D."/>
            <person name="Powell J.R."/>
            <person name="Prohaska S."/>
            <person name="Pruitt K."/>
            <person name="Puig M."/>
            <person name="Quesneville H."/>
            <person name="Ram K.R."/>
            <person name="Rand D."/>
            <person name="Rasmussen M.D."/>
            <person name="Reed L.K."/>
            <person name="Reenan R."/>
            <person name="Reily A."/>
            <person name="Remington K.A."/>
            <person name="Rieger T.T."/>
            <person name="Ritchie M.G."/>
            <person name="Robin C."/>
            <person name="Rogers Y.H."/>
            <person name="Rohde C."/>
            <person name="Rozas J."/>
            <person name="Rubenfield M.J."/>
            <person name="Ruiz A."/>
            <person name="Russo S."/>
            <person name="Salzberg S.L."/>
            <person name="Sanchez-Gracia A."/>
            <person name="Saranga D.J."/>
            <person name="Sato H."/>
            <person name="Schaeffer S.W."/>
            <person name="Schatz M.C."/>
            <person name="Schlenke T."/>
            <person name="Schwartz R."/>
            <person name="Segarra C."/>
            <person name="Singh R.S."/>
            <person name="Sirot L."/>
            <person name="Sirota M."/>
            <person name="Sisneros N.B."/>
            <person name="Smith C.D."/>
            <person name="Smith T.F."/>
            <person name="Spieth J."/>
            <person name="Stage D.E."/>
            <person name="Stark A."/>
            <person name="Stephan W."/>
            <person name="Strausberg R.L."/>
            <person name="Strempel S."/>
            <person name="Sturgill D."/>
            <person name="Sutton G."/>
            <person name="Sutton G.G."/>
            <person name="Tao W."/>
            <person name="Teichmann S."/>
            <person name="Tobari Y.N."/>
            <person name="Tomimura Y."/>
            <person name="Tsolas J.M."/>
            <person name="Valente V.L."/>
            <person name="Venter E."/>
            <person name="Venter J.C."/>
            <person name="Vicario S."/>
            <person name="Vieira F.G."/>
            <person name="Vilella A.J."/>
            <person name="Villasante A."/>
            <person name="Walenz B."/>
            <person name="Wang J."/>
            <person name="Wasserman M."/>
            <person name="Watts T."/>
            <person name="Wilson D."/>
            <person name="Wilson R.K."/>
            <person name="Wing R.A."/>
            <person name="Wolfner M.F."/>
            <person name="Wong A."/>
            <person name="Wong G.K."/>
            <person name="Wu C.I."/>
            <person name="Wu G."/>
            <person name="Yamamoto D."/>
            <person name="Yang H.P."/>
            <person name="Yang S.P."/>
            <person name="Yorke J.A."/>
            <person name="Yoshida K."/>
            <person name="Zdobnov E."/>
            <person name="Zhang P."/>
            <person name="Zhang Y."/>
            <person name="Zimin A.V."/>
            <person name="Baldwin J."/>
            <person name="Abdouelleil A."/>
            <person name="Abdulkadir J."/>
            <person name="Abebe A."/>
            <person name="Abera B."/>
            <person name="Abreu J."/>
            <person name="Acer S.C."/>
            <person name="Aftuck L."/>
            <person name="Alexander A."/>
            <person name="An P."/>
            <person name="Anderson E."/>
            <person name="Anderson S."/>
            <person name="Arachi H."/>
            <person name="Azer M."/>
            <person name="Bachantsang P."/>
            <person name="Barry A."/>
            <person name="Bayul T."/>
            <person name="Berlin A."/>
            <person name="Bessette D."/>
            <person name="Bloom T."/>
            <person name="Blye J."/>
            <person name="Boguslavskiy L."/>
            <person name="Bonnet C."/>
            <person name="Boukhgalter B."/>
            <person name="Bourzgui I."/>
            <person name="Brown A."/>
            <person name="Cahill P."/>
            <person name="Channer S."/>
            <person name="Cheshatsang Y."/>
            <person name="Chuda L."/>
            <person name="Citroen M."/>
            <person name="Collymore A."/>
            <person name="Cooke P."/>
            <person name="Costello M."/>
            <person name="D'Aco K."/>
            <person name="Daza R."/>
            <person name="De Haan G."/>
            <person name="DeGray S."/>
            <person name="DeMaso C."/>
            <person name="Dhargay N."/>
            <person name="Dooley K."/>
            <person name="Dooley E."/>
            <person name="Doricent M."/>
            <person name="Dorje P."/>
            <person name="Dorjee K."/>
            <person name="Dupes A."/>
            <person name="Elong R."/>
            <person name="Falk J."/>
            <person name="Farina A."/>
            <person name="Faro S."/>
            <person name="Ferguson D."/>
            <person name="Fisher S."/>
            <person name="Foley C.D."/>
            <person name="Franke A."/>
            <person name="Friedrich D."/>
            <person name="Gadbois L."/>
            <person name="Gearin G."/>
            <person name="Gearin C.R."/>
            <person name="Giannoukos G."/>
            <person name="Goode T."/>
            <person name="Graham J."/>
            <person name="Grandbois E."/>
            <person name="Grewal S."/>
            <person name="Gyaltsen K."/>
            <person name="Hafez N."/>
            <person name="Hagos B."/>
            <person name="Hall J."/>
            <person name="Henson C."/>
            <person name="Hollinger A."/>
            <person name="Honan T."/>
            <person name="Huard M.D."/>
            <person name="Hughes L."/>
            <person name="Hurhula B."/>
            <person name="Husby M.E."/>
            <person name="Kamat A."/>
            <person name="Kanga B."/>
            <person name="Kashin S."/>
            <person name="Khazanovich D."/>
            <person name="Kisner P."/>
            <person name="Lance K."/>
            <person name="Lara M."/>
            <person name="Lee W."/>
            <person name="Lennon N."/>
            <person name="Letendre F."/>
            <person name="LeVine R."/>
            <person name="Lipovsky A."/>
            <person name="Liu X."/>
            <person name="Liu J."/>
            <person name="Liu S."/>
            <person name="Lokyitsang T."/>
            <person name="Lokyitsang Y."/>
            <person name="Lubonja R."/>
            <person name="Lui A."/>
            <person name="MacDonald P."/>
            <person name="Magnisalis V."/>
            <person name="Maru K."/>
            <person name="Matthews C."/>
            <person name="McCusker W."/>
            <person name="McDonough S."/>
            <person name="Mehta T."/>
            <person name="Meldrim J."/>
            <person name="Meneus L."/>
            <person name="Mihai O."/>
            <person name="Mihalev A."/>
            <person name="Mihova T."/>
            <person name="Mittelman R."/>
            <person name="Mlenga V."/>
            <person name="Montmayeur A."/>
            <person name="Mulrain L."/>
            <person name="Navidi A."/>
            <person name="Naylor J."/>
            <person name="Negash T."/>
            <person name="Nguyen T."/>
            <person name="Nguyen N."/>
            <person name="Nicol R."/>
            <person name="Norbu C."/>
            <person name="Norbu N."/>
            <person name="Novod N."/>
            <person name="O'Neill B."/>
            <person name="Osman S."/>
            <person name="Markiewicz E."/>
            <person name="Oyono O.L."/>
            <person name="Patti C."/>
            <person name="Phunkhang P."/>
            <person name="Pierre F."/>
            <person name="Priest M."/>
            <person name="Raghuraman S."/>
            <person name="Rege F."/>
            <person name="Reyes R."/>
            <person name="Rise C."/>
            <person name="Rogov P."/>
            <person name="Ross K."/>
            <person name="Ryan E."/>
            <person name="Settipalli S."/>
            <person name="Shea T."/>
            <person name="Sherpa N."/>
            <person name="Shi L."/>
            <person name="Shih D."/>
            <person name="Sparrow T."/>
            <person name="Spaulding J."/>
            <person name="Stalker J."/>
            <person name="Stange-Thomann N."/>
            <person name="Stavropoulos S."/>
            <person name="Stone C."/>
            <person name="Strader C."/>
            <person name="Tesfaye S."/>
            <person name="Thomson T."/>
            <person name="Thoulutsang Y."/>
            <person name="Thoulutsang D."/>
            <person name="Topham K."/>
            <person name="Topping I."/>
            <person name="Tsamla T."/>
            <person name="Vassiliev H."/>
            <person name="Vo A."/>
            <person name="Wangchuk T."/>
            <person name="Wangdi T."/>
            <person name="Weiand M."/>
            <person name="Wilkinson J."/>
            <person name="Wilson A."/>
            <person name="Yadav S."/>
            <person name="Young G."/>
            <person name="Yu Q."/>
            <person name="Zembek L."/>
            <person name="Zhong D."/>
            <person name="Zimmer A."/>
            <person name="Zwirko Z."/>
            <person name="Jaffe D.B."/>
            <person name="Alvarez P."/>
            <person name="Brockman W."/>
            <person name="Butler J."/>
            <person name="Chin C."/>
            <person name="Gnerre S."/>
            <person name="Grabherr M."/>
            <person name="Kleber M."/>
            <person name="Mauceli E."/>
            <person name="MacCallum I."/>
        </authorList>
    </citation>
    <scope>NUCLEOTIDE SEQUENCE [LARGE SCALE GENOMIC DNA]</scope>
    <source>
        <strain evidence="3">Tucson 14030-0811.24</strain>
    </source>
</reference>
<dbReference type="HOGENOM" id="CLU_1152807_0_0_1"/>